<keyword evidence="9" id="KW-0413">Isomerase</keyword>
<keyword evidence="2 5" id="KW-0862">Zinc</keyword>
<protein>
    <recommendedName>
        <fullName evidence="3">Phosphohexomutase</fullName>
    </recommendedName>
    <alternativeName>
        <fullName evidence="4">Phosphomannose isomerase</fullName>
    </alternativeName>
</protein>
<comment type="caution">
    <text evidence="9">The sequence shown here is derived from an EMBL/GenBank/DDBJ whole genome shotgun (WGS) entry which is preliminary data.</text>
</comment>
<feature type="domain" description="Phosphomannose isomerase type I catalytic" evidence="7">
    <location>
        <begin position="6"/>
        <end position="110"/>
    </location>
</feature>
<evidence type="ECO:0000313" key="9">
    <source>
        <dbReference type="EMBL" id="KPU42238.1"/>
    </source>
</evidence>
<dbReference type="SUPFAM" id="SSF51182">
    <property type="entry name" value="RmlC-like cupins"/>
    <property type="match status" value="1"/>
</dbReference>
<feature type="binding site" evidence="5">
    <location>
        <position position="119"/>
    </location>
    <ligand>
        <name>Zn(2+)</name>
        <dbReference type="ChEBI" id="CHEBI:29105"/>
    </ligand>
</feature>
<feature type="active site" evidence="6">
    <location>
        <position position="197"/>
    </location>
</feature>
<evidence type="ECO:0000259" key="8">
    <source>
        <dbReference type="Pfam" id="PF21621"/>
    </source>
</evidence>
<feature type="domain" description="Mannose-6-phosphate isomerase cupin" evidence="8">
    <location>
        <begin position="244"/>
        <end position="320"/>
    </location>
</feature>
<dbReference type="GO" id="GO:0005975">
    <property type="term" value="P:carbohydrate metabolic process"/>
    <property type="evidence" value="ECO:0007669"/>
    <property type="project" value="InterPro"/>
</dbReference>
<reference evidence="9 10" key="1">
    <citation type="submission" date="2015-09" db="EMBL/GenBank/DDBJ databases">
        <title>Genome sequence of Oxobacter pfennigii DSM 3222.</title>
        <authorList>
            <person name="Poehlein A."/>
            <person name="Bengelsdorf F.R."/>
            <person name="Schiel-Bengelsdorf B."/>
            <person name="Duerre P."/>
            <person name="Daniel R."/>
        </authorList>
    </citation>
    <scope>NUCLEOTIDE SEQUENCE [LARGE SCALE GENOMIC DNA]</scope>
    <source>
        <strain evidence="9 10">DSM 3222</strain>
    </source>
</reference>
<evidence type="ECO:0000256" key="1">
    <source>
        <dbReference type="ARBA" id="ARBA00022723"/>
    </source>
</evidence>
<dbReference type="PANTHER" id="PTHR42742:SF3">
    <property type="entry name" value="FRUCTOKINASE"/>
    <property type="match status" value="1"/>
</dbReference>
<accession>A0A0P8WJB8</accession>
<evidence type="ECO:0000256" key="6">
    <source>
        <dbReference type="PIRSR" id="PIRSR036894-2"/>
    </source>
</evidence>
<dbReference type="Gene3D" id="2.60.120.10">
    <property type="entry name" value="Jelly Rolls"/>
    <property type="match status" value="2"/>
</dbReference>
<keyword evidence="1 5" id="KW-0479">Metal-binding</keyword>
<dbReference type="Pfam" id="PF20511">
    <property type="entry name" value="PMI_typeI_cat"/>
    <property type="match status" value="1"/>
</dbReference>
<dbReference type="PANTHER" id="PTHR42742">
    <property type="entry name" value="TRANSCRIPTIONAL REPRESSOR MPRA"/>
    <property type="match status" value="1"/>
</dbReference>
<feature type="binding site" evidence="5">
    <location>
        <position position="177"/>
    </location>
    <ligand>
        <name>Zn(2+)</name>
        <dbReference type="ChEBI" id="CHEBI:29105"/>
    </ligand>
</feature>
<comment type="cofactor">
    <cofactor evidence="5">
        <name>Zn(2+)</name>
        <dbReference type="ChEBI" id="CHEBI:29105"/>
    </cofactor>
    <text evidence="5">Binds 1 zinc ion per subunit.</text>
</comment>
<dbReference type="CDD" id="cd07010">
    <property type="entry name" value="cupin_PMI_type_I_N_bac"/>
    <property type="match status" value="1"/>
</dbReference>
<proteinExistence type="predicted"/>
<dbReference type="InterPro" id="IPR051804">
    <property type="entry name" value="Carb_Metab_Reg_Kinase/Isom"/>
</dbReference>
<dbReference type="Pfam" id="PF21621">
    <property type="entry name" value="MPI_cupin_dom"/>
    <property type="match status" value="1"/>
</dbReference>
<dbReference type="GO" id="GO:0004476">
    <property type="term" value="F:mannose-6-phosphate isomerase activity"/>
    <property type="evidence" value="ECO:0007669"/>
    <property type="project" value="InterPro"/>
</dbReference>
<dbReference type="InterPro" id="IPR014710">
    <property type="entry name" value="RmlC-like_jellyroll"/>
</dbReference>
<dbReference type="PATRIC" id="fig|36849.3.peg.4251"/>
<dbReference type="STRING" id="36849.OXPF_40220"/>
<gene>
    <name evidence="9" type="primary">gmuF</name>
    <name evidence="9" type="ORF">OXPF_40220</name>
</gene>
<dbReference type="EMBL" id="LKET01000068">
    <property type="protein sequence ID" value="KPU42238.1"/>
    <property type="molecule type" value="Genomic_DNA"/>
</dbReference>
<name>A0A0P8WJB8_9CLOT</name>
<dbReference type="OrthoDB" id="9808275at2"/>
<feature type="binding site" evidence="5">
    <location>
        <position position="102"/>
    </location>
    <ligand>
        <name>Zn(2+)</name>
        <dbReference type="ChEBI" id="CHEBI:29105"/>
    </ligand>
</feature>
<keyword evidence="10" id="KW-1185">Reference proteome</keyword>
<evidence type="ECO:0000313" key="10">
    <source>
        <dbReference type="Proteomes" id="UP000050326"/>
    </source>
</evidence>
<dbReference type="InterPro" id="IPR049071">
    <property type="entry name" value="MPI_cupin_dom"/>
</dbReference>
<evidence type="ECO:0000259" key="7">
    <source>
        <dbReference type="Pfam" id="PF20511"/>
    </source>
</evidence>
<dbReference type="InterPro" id="IPR014628">
    <property type="entry name" value="Man6P_isomerase_Firm_short"/>
</dbReference>
<organism evidence="9 10">
    <name type="scientific">Oxobacter pfennigii</name>
    <dbReference type="NCBI Taxonomy" id="36849"/>
    <lineage>
        <taxon>Bacteria</taxon>
        <taxon>Bacillati</taxon>
        <taxon>Bacillota</taxon>
        <taxon>Clostridia</taxon>
        <taxon>Eubacteriales</taxon>
        <taxon>Clostridiaceae</taxon>
        <taxon>Oxobacter</taxon>
    </lineage>
</organism>
<dbReference type="InterPro" id="IPR011051">
    <property type="entry name" value="RmlC_Cupin_sf"/>
</dbReference>
<evidence type="ECO:0000256" key="3">
    <source>
        <dbReference type="ARBA" id="ARBA00029741"/>
    </source>
</evidence>
<dbReference type="PIRSF" id="PIRSF036894">
    <property type="entry name" value="PMI_Firm_short"/>
    <property type="match status" value="1"/>
</dbReference>
<dbReference type="GO" id="GO:0008270">
    <property type="term" value="F:zinc ion binding"/>
    <property type="evidence" value="ECO:0007669"/>
    <property type="project" value="InterPro"/>
</dbReference>
<evidence type="ECO:0000256" key="4">
    <source>
        <dbReference type="ARBA" id="ARBA00030762"/>
    </source>
</evidence>
<dbReference type="InterPro" id="IPR046457">
    <property type="entry name" value="PMI_typeI_cat"/>
</dbReference>
<dbReference type="RefSeq" id="WP_054876969.1">
    <property type="nucleotide sequence ID" value="NZ_LKET01000068.1"/>
</dbReference>
<dbReference type="Proteomes" id="UP000050326">
    <property type="component" value="Unassembled WGS sequence"/>
</dbReference>
<evidence type="ECO:0000256" key="2">
    <source>
        <dbReference type="ARBA" id="ARBA00022833"/>
    </source>
</evidence>
<evidence type="ECO:0000256" key="5">
    <source>
        <dbReference type="PIRSR" id="PIRSR036894-1"/>
    </source>
</evidence>
<sequence>MLYPLKFKPVYKNILWGGRNIEKHYKRCLPEGSIGESWEVCCHDEGMSIIENGKHQNQGLDFLINQYEDKLLGTDIFENHKNTFPLLIKLIDANDKLSVQVHPDDKYARMNNEGSGKTEMWYVIDAKPGARLIYGLKKNVKKEDLKNALEKRNVEPILNEVAVKPGDIFYIPAGMVHAILEGILIAEIQQNSNTTYRLYDWNRVDKNGQLRELHIERALDVICFSENEDLNVLSSYECSSYCMKTLVNSPYFSVEEMDIKKSYSNTTDGSKFYIYMSLSGRGIINYFDGYIEINAGDTVLIPASLGFYEIKGNLKALKIYI</sequence>
<dbReference type="AlphaFoldDB" id="A0A0P8WJB8"/>